<dbReference type="Gene3D" id="1.10.443.10">
    <property type="entry name" value="Intergrase catalytic core"/>
    <property type="match status" value="1"/>
</dbReference>
<gene>
    <name evidence="4" type="ORF">G8759_31515</name>
</gene>
<feature type="region of interest" description="Disordered" evidence="3">
    <location>
        <begin position="94"/>
        <end position="113"/>
    </location>
</feature>
<sequence length="411" mass="48205">MAVNTLLILRQQGMEENTKGGKYPYKDARLSDAGGDLTKQWVVVYYAWDVSSQKLVRKRIRVEGDSIEERKKVASNYIKEINQLLKKGFHLNSARAPEPLPEPEPAPAKPGAPAQLTFSQATEFYKKVKNKELRIDTTMDLYDLYIRHFQAFLDEKKMGDILLKKITSRLAHEFFDQVDVGSRHRNNMLGFFKSFATFFIDREDIEVNPFQRLKNLKVDESDDHRPFTAEQSRAIRDEILATGNEQLWLFCQFIYFLFLRPGKELRLLQVRDILETQVKVVSERSKNRKIGFLDIPTALEQVIQHYRLRSYPGHYYVFTIDRKPGLQAVGVNYFYKAHRKILEKLELYGHDYDLYSWKPTGAVTLYKTTKDILRVQRHCRHSTPDQTYTYLRKHGMLFEGMDPTDFPAIWS</sequence>
<accession>A0A6G9AWQ9</accession>
<proteinExistence type="predicted"/>
<feature type="compositionally biased region" description="Pro residues" evidence="3">
    <location>
        <begin position="98"/>
        <end position="110"/>
    </location>
</feature>
<dbReference type="AlphaFoldDB" id="A0A6G9AWQ9"/>
<evidence type="ECO:0008006" key="6">
    <source>
        <dbReference type="Google" id="ProtNLM"/>
    </source>
</evidence>
<dbReference type="GO" id="GO:0015074">
    <property type="term" value="P:DNA integration"/>
    <property type="evidence" value="ECO:0007669"/>
    <property type="project" value="InterPro"/>
</dbReference>
<organism evidence="4 5">
    <name type="scientific">Spirosoma aureum</name>
    <dbReference type="NCBI Taxonomy" id="2692134"/>
    <lineage>
        <taxon>Bacteria</taxon>
        <taxon>Pseudomonadati</taxon>
        <taxon>Bacteroidota</taxon>
        <taxon>Cytophagia</taxon>
        <taxon>Cytophagales</taxon>
        <taxon>Cytophagaceae</taxon>
        <taxon>Spirosoma</taxon>
    </lineage>
</organism>
<dbReference type="KEGG" id="spib:G8759_31515"/>
<evidence type="ECO:0000313" key="4">
    <source>
        <dbReference type="EMBL" id="QIP16850.1"/>
    </source>
</evidence>
<dbReference type="InterPro" id="IPR010998">
    <property type="entry name" value="Integrase_recombinase_N"/>
</dbReference>
<keyword evidence="2" id="KW-0233">DNA recombination</keyword>
<keyword evidence="5" id="KW-1185">Reference proteome</keyword>
<dbReference type="GO" id="GO:0006310">
    <property type="term" value="P:DNA recombination"/>
    <property type="evidence" value="ECO:0007669"/>
    <property type="project" value="UniProtKB-KW"/>
</dbReference>
<dbReference type="EMBL" id="CP050063">
    <property type="protein sequence ID" value="QIP16850.1"/>
    <property type="molecule type" value="Genomic_DNA"/>
</dbReference>
<keyword evidence="1" id="KW-0238">DNA-binding</keyword>
<reference evidence="4 5" key="1">
    <citation type="submission" date="2020-03" db="EMBL/GenBank/DDBJ databases">
        <authorList>
            <person name="Kim M.K."/>
        </authorList>
    </citation>
    <scope>NUCLEOTIDE SEQUENCE [LARGE SCALE GENOMIC DNA]</scope>
    <source>
        <strain evidence="4 5">BT328</strain>
    </source>
</reference>
<name>A0A6G9AWQ9_9BACT</name>
<dbReference type="Gene3D" id="1.10.150.130">
    <property type="match status" value="1"/>
</dbReference>
<dbReference type="SUPFAM" id="SSF56349">
    <property type="entry name" value="DNA breaking-rejoining enzymes"/>
    <property type="match status" value="1"/>
</dbReference>
<evidence type="ECO:0000256" key="2">
    <source>
        <dbReference type="ARBA" id="ARBA00023172"/>
    </source>
</evidence>
<dbReference type="RefSeq" id="WP_167217138.1">
    <property type="nucleotide sequence ID" value="NZ_CP050063.1"/>
</dbReference>
<protein>
    <recommendedName>
        <fullName evidence="6">Site-specific integrase</fullName>
    </recommendedName>
</protein>
<dbReference type="InterPro" id="IPR013762">
    <property type="entry name" value="Integrase-like_cat_sf"/>
</dbReference>
<dbReference type="InterPro" id="IPR011010">
    <property type="entry name" value="DNA_brk_join_enz"/>
</dbReference>
<dbReference type="GO" id="GO:0003677">
    <property type="term" value="F:DNA binding"/>
    <property type="evidence" value="ECO:0007669"/>
    <property type="project" value="UniProtKB-KW"/>
</dbReference>
<evidence type="ECO:0000313" key="5">
    <source>
        <dbReference type="Proteomes" id="UP000501802"/>
    </source>
</evidence>
<evidence type="ECO:0000256" key="1">
    <source>
        <dbReference type="ARBA" id="ARBA00023125"/>
    </source>
</evidence>
<evidence type="ECO:0000256" key="3">
    <source>
        <dbReference type="SAM" id="MobiDB-lite"/>
    </source>
</evidence>
<dbReference type="Proteomes" id="UP000501802">
    <property type="component" value="Chromosome"/>
</dbReference>